<feature type="transmembrane region" description="Helical" evidence="7">
    <location>
        <begin position="209"/>
        <end position="230"/>
    </location>
</feature>
<dbReference type="InterPro" id="IPR050539">
    <property type="entry name" value="ThrE_Dicarb/AminoAcid_Exp"/>
</dbReference>
<comment type="similarity">
    <text evidence="6">Belongs to the ThrE exporter (TC 2.A.79) family.</text>
</comment>
<organism evidence="10 11">
    <name type="scientific">Orlajensenia leifsoniae</name>
    <dbReference type="NCBI Taxonomy" id="2561933"/>
    <lineage>
        <taxon>Bacteria</taxon>
        <taxon>Bacillati</taxon>
        <taxon>Actinomycetota</taxon>
        <taxon>Actinomycetes</taxon>
        <taxon>Micrococcales</taxon>
        <taxon>Microbacteriaceae</taxon>
        <taxon>Orlajensenia</taxon>
    </lineage>
</organism>
<dbReference type="Proteomes" id="UP000298127">
    <property type="component" value="Unassembled WGS sequence"/>
</dbReference>
<dbReference type="EMBL" id="SPQZ01000001">
    <property type="protein sequence ID" value="TFV99721.1"/>
    <property type="molecule type" value="Genomic_DNA"/>
</dbReference>
<evidence type="ECO:0000259" key="9">
    <source>
        <dbReference type="Pfam" id="PF12821"/>
    </source>
</evidence>
<proteinExistence type="inferred from homology"/>
<evidence type="ECO:0000256" key="5">
    <source>
        <dbReference type="ARBA" id="ARBA00023136"/>
    </source>
</evidence>
<evidence type="ECO:0000313" key="11">
    <source>
        <dbReference type="Proteomes" id="UP000298127"/>
    </source>
</evidence>
<comment type="caution">
    <text evidence="10">The sequence shown here is derived from an EMBL/GenBank/DDBJ whole genome shotgun (WGS) entry which is preliminary data.</text>
</comment>
<keyword evidence="3 7" id="KW-0812">Transmembrane</keyword>
<protein>
    <submittedName>
        <fullName evidence="10">Threonine/serine exporter family protein</fullName>
    </submittedName>
</protein>
<dbReference type="InterPro" id="IPR024528">
    <property type="entry name" value="ThrE_2"/>
</dbReference>
<evidence type="ECO:0000256" key="2">
    <source>
        <dbReference type="ARBA" id="ARBA00022475"/>
    </source>
</evidence>
<evidence type="ECO:0000256" key="7">
    <source>
        <dbReference type="SAM" id="Phobius"/>
    </source>
</evidence>
<keyword evidence="2" id="KW-1003">Cell membrane</keyword>
<dbReference type="GO" id="GO:0015744">
    <property type="term" value="P:succinate transport"/>
    <property type="evidence" value="ECO:0007669"/>
    <property type="project" value="TreeGrafter"/>
</dbReference>
<dbReference type="RefSeq" id="WP_135118621.1">
    <property type="nucleotide sequence ID" value="NZ_SPQZ01000001.1"/>
</dbReference>
<keyword evidence="5 7" id="KW-0472">Membrane</keyword>
<dbReference type="AlphaFoldDB" id="A0A4Y9R503"/>
<evidence type="ECO:0000256" key="6">
    <source>
        <dbReference type="ARBA" id="ARBA00034125"/>
    </source>
</evidence>
<dbReference type="GO" id="GO:0005886">
    <property type="term" value="C:plasma membrane"/>
    <property type="evidence" value="ECO:0007669"/>
    <property type="project" value="UniProtKB-SubCell"/>
</dbReference>
<gene>
    <name evidence="10" type="ORF">E4M00_00495</name>
</gene>
<reference evidence="10 11" key="1">
    <citation type="journal article" date="2018" name="J. Microbiol.">
        <title>Leifsonia flava sp. nov., a novel actinobacterium isolated from the rhizosphere of Aquilegia viridiflora.</title>
        <authorList>
            <person name="Cai Y."/>
            <person name="Tao W.Z."/>
            <person name="Ma Y.J."/>
            <person name="Cheng J."/>
            <person name="Zhang M.Y."/>
            <person name="Zhang Y.X."/>
        </authorList>
    </citation>
    <scope>NUCLEOTIDE SEQUENCE [LARGE SCALE GENOMIC DNA]</scope>
    <source>
        <strain evidence="10 11">SYP-B2174</strain>
    </source>
</reference>
<feature type="transmembrane region" description="Helical" evidence="7">
    <location>
        <begin position="286"/>
        <end position="304"/>
    </location>
</feature>
<keyword evidence="11" id="KW-1185">Reference proteome</keyword>
<dbReference type="PANTHER" id="PTHR34390">
    <property type="entry name" value="UPF0442 PROTEIN YJJB-RELATED"/>
    <property type="match status" value="1"/>
</dbReference>
<comment type="subcellular location">
    <subcellularLocation>
        <location evidence="1">Cell membrane</location>
        <topology evidence="1">Multi-pass membrane protein</topology>
    </subcellularLocation>
</comment>
<feature type="transmembrane region" description="Helical" evidence="7">
    <location>
        <begin position="138"/>
        <end position="170"/>
    </location>
</feature>
<dbReference type="InterPro" id="IPR010619">
    <property type="entry name" value="ThrE-like_N"/>
</dbReference>
<dbReference type="Pfam" id="PF06738">
    <property type="entry name" value="ThrE"/>
    <property type="match status" value="1"/>
</dbReference>
<dbReference type="GO" id="GO:0022857">
    <property type="term" value="F:transmembrane transporter activity"/>
    <property type="evidence" value="ECO:0007669"/>
    <property type="project" value="InterPro"/>
</dbReference>
<evidence type="ECO:0000313" key="10">
    <source>
        <dbReference type="EMBL" id="TFV99721.1"/>
    </source>
</evidence>
<feature type="transmembrane region" description="Helical" evidence="7">
    <location>
        <begin position="362"/>
        <end position="383"/>
    </location>
</feature>
<feature type="transmembrane region" description="Helical" evidence="7">
    <location>
        <begin position="311"/>
        <end position="329"/>
    </location>
</feature>
<evidence type="ECO:0000259" key="8">
    <source>
        <dbReference type="Pfam" id="PF06738"/>
    </source>
</evidence>
<feature type="transmembrane region" description="Helical" evidence="7">
    <location>
        <begin position="335"/>
        <end position="357"/>
    </location>
</feature>
<feature type="domain" description="Threonine/serine exporter-like N-terminal" evidence="8">
    <location>
        <begin position="24"/>
        <end position="263"/>
    </location>
</feature>
<sequence>MAVSNGTAGMSSTDAADYTRAVLDIAIRVTEVLFTNGAGAEDAVAAMQAVTHAYGLRNIEADITHTLISLSWENPATYETISRSRNVKYRTLDYHKLTRATELIGRIIEDPPSVPDARRQVAAIVGGAPAYPRTLRRIGWAIVGTGAAFLLGGGLIVAAASFVATLFIDVITSALQKRRVPVFYQSVVGGAIGPLVAAVVYTLDPGVNPSLVVVATIIMLLAGVTTFGAVHDTLSGFYVTGTARLVEAVLITSGLVAGVLGTTLLLTRFGIVLEIDGTMAPSIEGLTMQLIAAVIIVFGFALAVQVPLRAFWAVCLLGAAAELLYLLFIGAESGIVFASAGASVIVGMLAAIAVLVVRVPPLVVVVSALIPLVPGLALFQGLLQVADADINGLLSLLTAAAVAAALAAGAILGQYLVQAVLGPARKLQRRFVGPLMALPIQLGRKKVHEHTDRV</sequence>
<evidence type="ECO:0000256" key="1">
    <source>
        <dbReference type="ARBA" id="ARBA00004651"/>
    </source>
</evidence>
<dbReference type="PANTHER" id="PTHR34390:SF2">
    <property type="entry name" value="SUCCINATE TRANSPORTER SUBUNIT YJJP-RELATED"/>
    <property type="match status" value="1"/>
</dbReference>
<name>A0A4Y9R503_9MICO</name>
<keyword evidence="4 7" id="KW-1133">Transmembrane helix</keyword>
<evidence type="ECO:0000256" key="3">
    <source>
        <dbReference type="ARBA" id="ARBA00022692"/>
    </source>
</evidence>
<evidence type="ECO:0000256" key="4">
    <source>
        <dbReference type="ARBA" id="ARBA00022989"/>
    </source>
</evidence>
<feature type="transmembrane region" description="Helical" evidence="7">
    <location>
        <begin position="395"/>
        <end position="421"/>
    </location>
</feature>
<feature type="transmembrane region" description="Helical" evidence="7">
    <location>
        <begin position="182"/>
        <end position="203"/>
    </location>
</feature>
<dbReference type="Pfam" id="PF12821">
    <property type="entry name" value="ThrE_2"/>
    <property type="match status" value="1"/>
</dbReference>
<feature type="domain" description="Threonine/Serine exporter ThrE" evidence="9">
    <location>
        <begin position="289"/>
        <end position="413"/>
    </location>
</feature>
<feature type="transmembrane region" description="Helical" evidence="7">
    <location>
        <begin position="242"/>
        <end position="266"/>
    </location>
</feature>
<accession>A0A4Y9R503</accession>